<sequence length="328" mass="38288">MINWISSEDEKNARKVDFYNLYKIMSFIKSQKCNDEMVQYVCQIYDEYKDILCYEPLLLKESLQNYYGDNFVVDYNLENSDIIISPSDLNAYYTIKELNKDKKDLTIVCFDLHSDTYDYNDFLWKGNSFSKLMKEGYVNHYIVIGVPKHKRNMCLDDTNEDLRERVHLIDRNDIFNVINNLNCKNIFVSIDADCFDCRKSHYTSVEYSPSTILNYVSHLKDINANNYIEKIHSCVHVKNELGYSNYYHTGENDLTVDDVINITKDVALFCENKNINLGLSPNSPYFQLMEVSGYDYGNLTTELVAKLIDGLSLKEVRKNGKGRILKKS</sequence>
<comment type="caution">
    <text evidence="1">The sequence shown here is derived from an EMBL/GenBank/DDBJ whole genome shotgun (WGS) entry which is preliminary data.</text>
</comment>
<dbReference type="InterPro" id="IPR006035">
    <property type="entry name" value="Ureohydrolase"/>
</dbReference>
<dbReference type="GO" id="GO:0046872">
    <property type="term" value="F:metal ion binding"/>
    <property type="evidence" value="ECO:0007669"/>
    <property type="project" value="InterPro"/>
</dbReference>
<name>K1SDF2_9ZZZZ</name>
<dbReference type="EMBL" id="AJWZ01006792">
    <property type="protein sequence ID" value="EKC58777.1"/>
    <property type="molecule type" value="Genomic_DNA"/>
</dbReference>
<proteinExistence type="predicted"/>
<accession>K1SDF2</accession>
<dbReference type="AlphaFoldDB" id="K1SDF2"/>
<evidence type="ECO:0008006" key="2">
    <source>
        <dbReference type="Google" id="ProtNLM"/>
    </source>
</evidence>
<dbReference type="Pfam" id="PF00491">
    <property type="entry name" value="Arginase"/>
    <property type="match status" value="1"/>
</dbReference>
<protein>
    <recommendedName>
        <fullName evidence="2">Arginase</fullName>
    </recommendedName>
</protein>
<dbReference type="SUPFAM" id="SSF52768">
    <property type="entry name" value="Arginase/deacetylase"/>
    <property type="match status" value="1"/>
</dbReference>
<evidence type="ECO:0000313" key="1">
    <source>
        <dbReference type="EMBL" id="EKC58777.1"/>
    </source>
</evidence>
<reference evidence="1" key="1">
    <citation type="journal article" date="2013" name="Environ. Microbiol.">
        <title>Microbiota from the distal guts of lean and obese adolescents exhibit partial functional redundancy besides clear differences in community structure.</title>
        <authorList>
            <person name="Ferrer M."/>
            <person name="Ruiz A."/>
            <person name="Lanza F."/>
            <person name="Haange S.B."/>
            <person name="Oberbach A."/>
            <person name="Till H."/>
            <person name="Bargiela R."/>
            <person name="Campoy C."/>
            <person name="Segura M.T."/>
            <person name="Richter M."/>
            <person name="von Bergen M."/>
            <person name="Seifert J."/>
            <person name="Suarez A."/>
        </authorList>
    </citation>
    <scope>NUCLEOTIDE SEQUENCE</scope>
</reference>
<organism evidence="1">
    <name type="scientific">human gut metagenome</name>
    <dbReference type="NCBI Taxonomy" id="408170"/>
    <lineage>
        <taxon>unclassified sequences</taxon>
        <taxon>metagenomes</taxon>
        <taxon>organismal metagenomes</taxon>
    </lineage>
</organism>
<gene>
    <name evidence="1" type="ORF">OBE_09838</name>
</gene>
<dbReference type="InterPro" id="IPR023696">
    <property type="entry name" value="Ureohydrolase_dom_sf"/>
</dbReference>
<dbReference type="Gene3D" id="3.40.800.10">
    <property type="entry name" value="Ureohydrolase domain"/>
    <property type="match status" value="1"/>
</dbReference>